<feature type="region of interest" description="Disordered" evidence="1">
    <location>
        <begin position="934"/>
        <end position="1040"/>
    </location>
</feature>
<dbReference type="InterPro" id="IPR040976">
    <property type="entry name" value="Pkinase_fungal"/>
</dbReference>
<feature type="compositionally biased region" description="Low complexity" evidence="1">
    <location>
        <begin position="502"/>
        <end position="512"/>
    </location>
</feature>
<dbReference type="SUPFAM" id="SSF56112">
    <property type="entry name" value="Protein kinase-like (PK-like)"/>
    <property type="match status" value="2"/>
</dbReference>
<feature type="region of interest" description="Disordered" evidence="1">
    <location>
        <begin position="223"/>
        <end position="336"/>
    </location>
</feature>
<dbReference type="GO" id="GO:0004672">
    <property type="term" value="F:protein kinase activity"/>
    <property type="evidence" value="ECO:0007669"/>
    <property type="project" value="InterPro"/>
</dbReference>
<proteinExistence type="predicted"/>
<dbReference type="PANTHER" id="PTHR38248:SF2">
    <property type="entry name" value="FUNK1 11"/>
    <property type="match status" value="1"/>
</dbReference>
<feature type="region of interest" description="Disordered" evidence="1">
    <location>
        <begin position="1"/>
        <end position="56"/>
    </location>
</feature>
<dbReference type="PANTHER" id="PTHR38248">
    <property type="entry name" value="FUNK1 6"/>
    <property type="match status" value="1"/>
</dbReference>
<dbReference type="InterPro" id="IPR011009">
    <property type="entry name" value="Kinase-like_dom_sf"/>
</dbReference>
<dbReference type="OrthoDB" id="2751552at2759"/>
<dbReference type="InterPro" id="IPR008266">
    <property type="entry name" value="Tyr_kinase_AS"/>
</dbReference>
<feature type="compositionally biased region" description="Acidic residues" evidence="1">
    <location>
        <begin position="269"/>
        <end position="305"/>
    </location>
</feature>
<protein>
    <recommendedName>
        <fullName evidence="2">Fungal-type protein kinase domain-containing protein</fullName>
    </recommendedName>
</protein>
<evidence type="ECO:0000259" key="2">
    <source>
        <dbReference type="Pfam" id="PF17667"/>
    </source>
</evidence>
<feature type="domain" description="Fungal-type protein kinase" evidence="2">
    <location>
        <begin position="522"/>
        <end position="747"/>
    </location>
</feature>
<dbReference type="Gene3D" id="1.10.510.10">
    <property type="entry name" value="Transferase(Phosphotransferase) domain 1"/>
    <property type="match status" value="1"/>
</dbReference>
<feature type="compositionally biased region" description="Basic and acidic residues" evidence="1">
    <location>
        <begin position="247"/>
        <end position="258"/>
    </location>
</feature>
<feature type="domain" description="Fungal-type protein kinase" evidence="2">
    <location>
        <begin position="346"/>
        <end position="440"/>
    </location>
</feature>
<dbReference type="PROSITE" id="PS00109">
    <property type="entry name" value="PROTEIN_KINASE_TYR"/>
    <property type="match status" value="1"/>
</dbReference>
<reference evidence="3" key="1">
    <citation type="submission" date="2019-01" db="EMBL/GenBank/DDBJ databases">
        <title>Draft genome sequences of three monokaryotic isolates of the white-rot basidiomycete fungus Dichomitus squalens.</title>
        <authorList>
            <consortium name="DOE Joint Genome Institute"/>
            <person name="Lopez S.C."/>
            <person name="Andreopoulos B."/>
            <person name="Pangilinan J."/>
            <person name="Lipzen A."/>
            <person name="Riley R."/>
            <person name="Ahrendt S."/>
            <person name="Ng V."/>
            <person name="Barry K."/>
            <person name="Daum C."/>
            <person name="Grigoriev I.V."/>
            <person name="Hilden K.S."/>
            <person name="Makela M.R."/>
            <person name="de Vries R.P."/>
        </authorList>
    </citation>
    <scope>NUCLEOTIDE SEQUENCE [LARGE SCALE GENOMIC DNA]</scope>
    <source>
        <strain evidence="3">OM18370.1</strain>
    </source>
</reference>
<feature type="compositionally biased region" description="Polar residues" evidence="1">
    <location>
        <begin position="947"/>
        <end position="960"/>
    </location>
</feature>
<feature type="compositionally biased region" description="Basic and acidic residues" evidence="1">
    <location>
        <begin position="965"/>
        <end position="976"/>
    </location>
</feature>
<dbReference type="Proteomes" id="UP000292957">
    <property type="component" value="Unassembled WGS sequence"/>
</dbReference>
<accession>A0A4Q9MEE1</accession>
<feature type="compositionally biased region" description="Acidic residues" evidence="1">
    <location>
        <begin position="996"/>
        <end position="1012"/>
    </location>
</feature>
<feature type="compositionally biased region" description="Pro residues" evidence="1">
    <location>
        <begin position="488"/>
        <end position="501"/>
    </location>
</feature>
<feature type="compositionally biased region" description="Basic and acidic residues" evidence="1">
    <location>
        <begin position="229"/>
        <end position="239"/>
    </location>
</feature>
<dbReference type="EMBL" id="ML143480">
    <property type="protein sequence ID" value="TBU24422.1"/>
    <property type="molecule type" value="Genomic_DNA"/>
</dbReference>
<organism evidence="3">
    <name type="scientific">Dichomitus squalens</name>
    <dbReference type="NCBI Taxonomy" id="114155"/>
    <lineage>
        <taxon>Eukaryota</taxon>
        <taxon>Fungi</taxon>
        <taxon>Dikarya</taxon>
        <taxon>Basidiomycota</taxon>
        <taxon>Agaricomycotina</taxon>
        <taxon>Agaricomycetes</taxon>
        <taxon>Polyporales</taxon>
        <taxon>Polyporaceae</taxon>
        <taxon>Dichomitus</taxon>
    </lineage>
</organism>
<name>A0A4Q9MEE1_9APHY</name>
<dbReference type="Pfam" id="PF17667">
    <property type="entry name" value="Pkinase_fungal"/>
    <property type="match status" value="2"/>
</dbReference>
<gene>
    <name evidence="3" type="ORF">BD311DRAFT_868153</name>
</gene>
<evidence type="ECO:0000256" key="1">
    <source>
        <dbReference type="SAM" id="MobiDB-lite"/>
    </source>
</evidence>
<feature type="compositionally biased region" description="Basic residues" evidence="1">
    <location>
        <begin position="1017"/>
        <end position="1040"/>
    </location>
</feature>
<sequence>MPPPSASPATPSRDPNGPNQGSPDVTTTDLPPTAQPLNPRPSFVCHYPSGKNRDGYTKKQLAPLPIDESGMGTCWHLLSNELFSARIPGAPPTEAERSDFKSPRLRKGMLDKEIYPELGKVIESVLDAAGCEDLRFLETTNHKASDGNSGRKETFNDAGIYLDTPLARNATTLTAEHRKGSKMGVKELETRLLGLRSWHWMDVPVEVKGTESESAFYFRSKARGMGSEGGKEAGKVVEKTEEEADDEFKTGDGNRDGVEVVGEGIGADKDEDEEDVEDDSEVEGDEDDSEVDGSEEDGSDDEYDDGGSQARDADSSMTEAESAGAPQPETVKKHVPPFIKLSGNGGKALGQFIEYMLSVFKYQHRTFCYAVYVCFDMARLLFFDRSGAHVSEPFSWVEPTSLLHEFVWKLAKLANAKCFEDMGRDTTANVVDEETRRRFLDEASNAELPSHVREGLEKAAEGKCPLYELEIEYMPPSPEEWFPDEPLPDAPQPSPSAPPAPSSSTNSASPSARKSKADPPVRKFIVGRPHFSADALVGRCTKGFMAFDVTDENNWVPCFVKDSWRPYVPGRTRPEHLVYERLQRKGVTPEDRIATLICGGDVGGSNAQCTQVHKDLPSGNRPVPRRHYRVAIAEICLPVSEFETFGELSGIIGDALKAHREAWDRAGVLHRDISVGNIMIRVEENGERYGILIDWDLSRLQCELALGAVEPDRTGTWQFRSAMSLKYPWKPYRRSDDIESFIHCYIYLVFRYHPTDAALRETIESLFEGCLIVGGVMVGGNAKRAMLRSGHFDAVVEGNPRLQQLLDNILWHCKTCYERIDFRQMNRLYGPVEDAAQTRSEVAPHAPTKVARAPIKRQFANASGRMQLPTNHLAAHVDVGSSRQLESFEMGPFLSNPDYLIELLYAHAQATINIADKAPDQFTTRQHQEVYRAPDPPALRGIGKMSTGGTALSDRTSQDNPIALSHDKVPTTRRLDIVGIPSSSSSSKKRAHVEDLTDSLADDEGDDDEEDGSSGVRRSKRIKAAKGKAHKAQSGMVKRR</sequence>
<dbReference type="AlphaFoldDB" id="A0A4Q9MEE1"/>
<feature type="compositionally biased region" description="Polar residues" evidence="1">
    <location>
        <begin position="17"/>
        <end position="30"/>
    </location>
</feature>
<evidence type="ECO:0000313" key="3">
    <source>
        <dbReference type="EMBL" id="TBU24422.1"/>
    </source>
</evidence>
<feature type="region of interest" description="Disordered" evidence="1">
    <location>
        <begin position="478"/>
        <end position="521"/>
    </location>
</feature>